<name>A0AAU9UT60_EUPED</name>
<dbReference type="InterPro" id="IPR029526">
    <property type="entry name" value="PGBD"/>
</dbReference>
<evidence type="ECO:0000259" key="1">
    <source>
        <dbReference type="Pfam" id="PF13843"/>
    </source>
</evidence>
<reference evidence="2" key="1">
    <citation type="submission" date="2022-03" db="EMBL/GenBank/DDBJ databases">
        <authorList>
            <person name="Tunstrom K."/>
        </authorList>
    </citation>
    <scope>NUCLEOTIDE SEQUENCE</scope>
</reference>
<dbReference type="Pfam" id="PF13843">
    <property type="entry name" value="DDE_Tnp_1_7"/>
    <property type="match status" value="1"/>
</dbReference>
<gene>
    <name evidence="2" type="ORF">EEDITHA_LOCUS15892</name>
</gene>
<dbReference type="AlphaFoldDB" id="A0AAU9UT60"/>
<proteinExistence type="predicted"/>
<evidence type="ECO:0000313" key="2">
    <source>
        <dbReference type="EMBL" id="CAH2101100.1"/>
    </source>
</evidence>
<organism evidence="2 3">
    <name type="scientific">Euphydryas editha</name>
    <name type="common">Edith's checkerspot</name>
    <dbReference type="NCBI Taxonomy" id="104508"/>
    <lineage>
        <taxon>Eukaryota</taxon>
        <taxon>Metazoa</taxon>
        <taxon>Ecdysozoa</taxon>
        <taxon>Arthropoda</taxon>
        <taxon>Hexapoda</taxon>
        <taxon>Insecta</taxon>
        <taxon>Pterygota</taxon>
        <taxon>Neoptera</taxon>
        <taxon>Endopterygota</taxon>
        <taxon>Lepidoptera</taxon>
        <taxon>Glossata</taxon>
        <taxon>Ditrysia</taxon>
        <taxon>Papilionoidea</taxon>
        <taxon>Nymphalidae</taxon>
        <taxon>Nymphalinae</taxon>
        <taxon>Euphydryas</taxon>
    </lineage>
</organism>
<comment type="caution">
    <text evidence="2">The sequence shown here is derived from an EMBL/GenBank/DDBJ whole genome shotgun (WGS) entry which is preliminary data.</text>
</comment>
<dbReference type="Proteomes" id="UP001153954">
    <property type="component" value="Unassembled WGS sequence"/>
</dbReference>
<dbReference type="EMBL" id="CAKOGL010000023">
    <property type="protein sequence ID" value="CAH2101100.1"/>
    <property type="molecule type" value="Genomic_DNA"/>
</dbReference>
<feature type="domain" description="PiggyBac transposable element-derived protein" evidence="1">
    <location>
        <begin position="4"/>
        <end position="238"/>
    </location>
</feature>
<protein>
    <recommendedName>
        <fullName evidence="1">PiggyBac transposable element-derived protein domain-containing protein</fullName>
    </recommendedName>
</protein>
<sequence>MQLDNLAAIRELFEALVENCKKTYIPSDCLTIDEMLVAFRGRCKFRQYIPSKPAKYGIKIIALVDANNYYIKNLEIYPGKQPEGPFSISNKPFDVVDRIVQPITRTNQNVTFDNWFTSYELVQNLLTEHKLTSVGTLRKNKRQVPVEFTKTRGVQVFSSRFGFQKDVTLVAHMPKKNKIVLLMSSLHHNDEINTYYNRTKCGVDVVDELCATYDVSRNSKRWPLKIFYASLNIAAINGLIINKINNCSKTKRRRFIKNLSLDLVMEHLKLRQNISVLPRELRQKIGKLVEVCITNYHRYERLEVDTPRILCTVPRFLGEHQGNQLRLGAASPPHSGATPGRANWYRARDAVSSTQSAQPTSSALINLFLIIKSTSLEFCSILLGAQLSSSATQVLRCKINRHVYWSDSKVTLEWIKSACKAKTFVANRVAAMTEQSDPENWQHVSTAENPADLCSRGLDLQNISKSDIWWHGPAFLGQDESSWPSADVQAVELPELKALPALVAESTPSVSFIDVTRKQRSRIQENVTLEKPYSEPPAISDHKKRDLMSLCTANLIPQSYHNFFESLPCSSKQEYECDTDSETA</sequence>
<accession>A0AAU9UT60</accession>
<evidence type="ECO:0000313" key="3">
    <source>
        <dbReference type="Proteomes" id="UP001153954"/>
    </source>
</evidence>
<dbReference type="PANTHER" id="PTHR46599">
    <property type="entry name" value="PIGGYBAC TRANSPOSABLE ELEMENT-DERIVED PROTEIN 4"/>
    <property type="match status" value="1"/>
</dbReference>
<keyword evidence="3" id="KW-1185">Reference proteome</keyword>
<dbReference type="PANTHER" id="PTHR46599:SF6">
    <property type="entry name" value="DUAL SPECIFICITY PHOSPHATASE 26"/>
    <property type="match status" value="1"/>
</dbReference>